<evidence type="ECO:0000313" key="1">
    <source>
        <dbReference type="EMBL" id="GAA0464930.1"/>
    </source>
</evidence>
<evidence type="ECO:0000313" key="2">
    <source>
        <dbReference type="Proteomes" id="UP001500713"/>
    </source>
</evidence>
<reference evidence="2" key="1">
    <citation type="journal article" date="2019" name="Int. J. Syst. Evol. Microbiol.">
        <title>The Global Catalogue of Microorganisms (GCM) 10K type strain sequencing project: providing services to taxonomists for standard genome sequencing and annotation.</title>
        <authorList>
            <consortium name="The Broad Institute Genomics Platform"/>
            <consortium name="The Broad Institute Genome Sequencing Center for Infectious Disease"/>
            <person name="Wu L."/>
            <person name="Ma J."/>
        </authorList>
    </citation>
    <scope>NUCLEOTIDE SEQUENCE [LARGE SCALE GENOMIC DNA]</scope>
    <source>
        <strain evidence="2">JCM 14162</strain>
    </source>
</reference>
<comment type="caution">
    <text evidence="1">The sequence shown here is derived from an EMBL/GenBank/DDBJ whole genome shotgun (WGS) entry which is preliminary data.</text>
</comment>
<dbReference type="EMBL" id="BAAAEM010000002">
    <property type="protein sequence ID" value="GAA0464930.1"/>
    <property type="molecule type" value="Genomic_DNA"/>
</dbReference>
<name>A0ABP3JUV3_9SPHN</name>
<accession>A0ABP3JUV3</accession>
<organism evidence="1 2">
    <name type="scientific">Parasphingorhabdus litoris</name>
    <dbReference type="NCBI Taxonomy" id="394733"/>
    <lineage>
        <taxon>Bacteria</taxon>
        <taxon>Pseudomonadati</taxon>
        <taxon>Pseudomonadota</taxon>
        <taxon>Alphaproteobacteria</taxon>
        <taxon>Sphingomonadales</taxon>
        <taxon>Sphingomonadaceae</taxon>
        <taxon>Parasphingorhabdus</taxon>
    </lineage>
</organism>
<gene>
    <name evidence="1" type="ORF">GCM10009096_01810</name>
</gene>
<dbReference type="Proteomes" id="UP001500713">
    <property type="component" value="Unassembled WGS sequence"/>
</dbReference>
<protein>
    <submittedName>
        <fullName evidence="1">Uncharacterized protein</fullName>
    </submittedName>
</protein>
<sequence>MCQKCGPDYLGFKCAGVDGGFNSEDDMPVQKLEDLLVLFSKCLEASLTKLKAAGTNEWLLFSARWIRILSVSRALNLN</sequence>
<proteinExistence type="predicted"/>
<keyword evidence="2" id="KW-1185">Reference proteome</keyword>